<evidence type="ECO:0000313" key="2">
    <source>
        <dbReference type="EnsemblPlants" id="AET4Gv20621500.35"/>
    </source>
</evidence>
<reference evidence="2" key="4">
    <citation type="submission" date="2019-03" db="UniProtKB">
        <authorList>
            <consortium name="EnsemblPlants"/>
        </authorList>
    </citation>
    <scope>IDENTIFICATION</scope>
</reference>
<reference evidence="2" key="3">
    <citation type="journal article" date="2017" name="Nature">
        <title>Genome sequence of the progenitor of the wheat D genome Aegilops tauschii.</title>
        <authorList>
            <person name="Luo M.C."/>
            <person name="Gu Y.Q."/>
            <person name="Puiu D."/>
            <person name="Wang H."/>
            <person name="Twardziok S.O."/>
            <person name="Deal K.R."/>
            <person name="Huo N."/>
            <person name="Zhu T."/>
            <person name="Wang L."/>
            <person name="Wang Y."/>
            <person name="McGuire P.E."/>
            <person name="Liu S."/>
            <person name="Long H."/>
            <person name="Ramasamy R.K."/>
            <person name="Rodriguez J.C."/>
            <person name="Van S.L."/>
            <person name="Yuan L."/>
            <person name="Wang Z."/>
            <person name="Xia Z."/>
            <person name="Xiao L."/>
            <person name="Anderson O.D."/>
            <person name="Ouyang S."/>
            <person name="Liang Y."/>
            <person name="Zimin A.V."/>
            <person name="Pertea G."/>
            <person name="Qi P."/>
            <person name="Bennetzen J.L."/>
            <person name="Dai X."/>
            <person name="Dawson M.W."/>
            <person name="Muller H.G."/>
            <person name="Kugler K."/>
            <person name="Rivarola-Duarte L."/>
            <person name="Spannagl M."/>
            <person name="Mayer K.F.X."/>
            <person name="Lu F.H."/>
            <person name="Bevan M.W."/>
            <person name="Leroy P."/>
            <person name="Li P."/>
            <person name="You F.M."/>
            <person name="Sun Q."/>
            <person name="Liu Z."/>
            <person name="Lyons E."/>
            <person name="Wicker T."/>
            <person name="Salzberg S.L."/>
            <person name="Devos K.M."/>
            <person name="Dvorak J."/>
        </authorList>
    </citation>
    <scope>NUCLEOTIDE SEQUENCE [LARGE SCALE GENOMIC DNA]</scope>
    <source>
        <strain evidence="2">cv. AL8/78</strain>
    </source>
</reference>
<evidence type="ECO:0000256" key="1">
    <source>
        <dbReference type="SAM" id="MobiDB-lite"/>
    </source>
</evidence>
<keyword evidence="3" id="KW-1185">Reference proteome</keyword>
<feature type="region of interest" description="Disordered" evidence="1">
    <location>
        <begin position="1"/>
        <end position="31"/>
    </location>
</feature>
<dbReference type="Gramene" id="AET4Gv20621500.35">
    <property type="protein sequence ID" value="AET4Gv20621500.35"/>
    <property type="gene ID" value="AET4Gv20621500"/>
</dbReference>
<feature type="compositionally biased region" description="Low complexity" evidence="1">
    <location>
        <begin position="13"/>
        <end position="24"/>
    </location>
</feature>
<reference evidence="3" key="1">
    <citation type="journal article" date="2014" name="Science">
        <title>Ancient hybridizations among the ancestral genomes of bread wheat.</title>
        <authorList>
            <consortium name="International Wheat Genome Sequencing Consortium,"/>
            <person name="Marcussen T."/>
            <person name="Sandve S.R."/>
            <person name="Heier L."/>
            <person name="Spannagl M."/>
            <person name="Pfeifer M."/>
            <person name="Jakobsen K.S."/>
            <person name="Wulff B.B."/>
            <person name="Steuernagel B."/>
            <person name="Mayer K.F."/>
            <person name="Olsen O.A."/>
        </authorList>
    </citation>
    <scope>NUCLEOTIDE SEQUENCE [LARGE SCALE GENOMIC DNA]</scope>
    <source>
        <strain evidence="3">cv. AL8/78</strain>
    </source>
</reference>
<accession>A0A453INJ2</accession>
<reference evidence="3" key="2">
    <citation type="journal article" date="2017" name="Nat. Plants">
        <title>The Aegilops tauschii genome reveals multiple impacts of transposons.</title>
        <authorList>
            <person name="Zhao G."/>
            <person name="Zou C."/>
            <person name="Li K."/>
            <person name="Wang K."/>
            <person name="Li T."/>
            <person name="Gao L."/>
            <person name="Zhang X."/>
            <person name="Wang H."/>
            <person name="Yang Z."/>
            <person name="Liu X."/>
            <person name="Jiang W."/>
            <person name="Mao L."/>
            <person name="Kong X."/>
            <person name="Jiao Y."/>
            <person name="Jia J."/>
        </authorList>
    </citation>
    <scope>NUCLEOTIDE SEQUENCE [LARGE SCALE GENOMIC DNA]</scope>
    <source>
        <strain evidence="3">cv. AL8/78</strain>
    </source>
</reference>
<proteinExistence type="predicted"/>
<name>A0A453INJ2_AEGTS</name>
<organism evidence="2 3">
    <name type="scientific">Aegilops tauschii subsp. strangulata</name>
    <name type="common">Goatgrass</name>
    <dbReference type="NCBI Taxonomy" id="200361"/>
    <lineage>
        <taxon>Eukaryota</taxon>
        <taxon>Viridiplantae</taxon>
        <taxon>Streptophyta</taxon>
        <taxon>Embryophyta</taxon>
        <taxon>Tracheophyta</taxon>
        <taxon>Spermatophyta</taxon>
        <taxon>Magnoliopsida</taxon>
        <taxon>Liliopsida</taxon>
        <taxon>Poales</taxon>
        <taxon>Poaceae</taxon>
        <taxon>BOP clade</taxon>
        <taxon>Pooideae</taxon>
        <taxon>Triticodae</taxon>
        <taxon>Triticeae</taxon>
        <taxon>Triticinae</taxon>
        <taxon>Aegilops</taxon>
    </lineage>
</organism>
<dbReference type="Proteomes" id="UP000015105">
    <property type="component" value="Chromosome 4D"/>
</dbReference>
<sequence>TNQGAKPPRTNEAALPPQTLAAAQGKRRGTAGCTLRRDVSAAGLSALCTPLPTSSGPRLLPLLRDGISPPGAAGPGTPPALHAPSPAHARRSRPCPRPRLGAVITHLLSVAPSLSDPGCSTLSSPNQSARASLSSCVVTLFSPRSLGHAG</sequence>
<dbReference type="EnsemblPlants" id="AET4Gv20621500.35">
    <property type="protein sequence ID" value="AET4Gv20621500.35"/>
    <property type="gene ID" value="AET4Gv20621500"/>
</dbReference>
<feature type="region of interest" description="Disordered" evidence="1">
    <location>
        <begin position="50"/>
        <end position="98"/>
    </location>
</feature>
<evidence type="ECO:0000313" key="3">
    <source>
        <dbReference type="Proteomes" id="UP000015105"/>
    </source>
</evidence>
<dbReference type="AlphaFoldDB" id="A0A453INJ2"/>
<reference evidence="2" key="5">
    <citation type="journal article" date="2021" name="G3 (Bethesda)">
        <title>Aegilops tauschii genome assembly Aet v5.0 features greater sequence contiguity and improved annotation.</title>
        <authorList>
            <person name="Wang L."/>
            <person name="Zhu T."/>
            <person name="Rodriguez J.C."/>
            <person name="Deal K.R."/>
            <person name="Dubcovsky J."/>
            <person name="McGuire P.E."/>
            <person name="Lux T."/>
            <person name="Spannagl M."/>
            <person name="Mayer K.F.X."/>
            <person name="Baldrich P."/>
            <person name="Meyers B.C."/>
            <person name="Huo N."/>
            <person name="Gu Y.Q."/>
            <person name="Zhou H."/>
            <person name="Devos K.M."/>
            <person name="Bennetzen J.L."/>
            <person name="Unver T."/>
            <person name="Budak H."/>
            <person name="Gulick P.J."/>
            <person name="Galiba G."/>
            <person name="Kalapos B."/>
            <person name="Nelson D.R."/>
            <person name="Li P."/>
            <person name="You F.M."/>
            <person name="Luo M.C."/>
            <person name="Dvorak J."/>
        </authorList>
    </citation>
    <scope>NUCLEOTIDE SEQUENCE [LARGE SCALE GENOMIC DNA]</scope>
    <source>
        <strain evidence="2">cv. AL8/78</strain>
    </source>
</reference>
<protein>
    <submittedName>
        <fullName evidence="2">Uncharacterized protein</fullName>
    </submittedName>
</protein>